<feature type="domain" description="Secretion system C-terminal sorting" evidence="3">
    <location>
        <begin position="218"/>
        <end position="289"/>
    </location>
</feature>
<sequence length="291" mass="30844">MKKTFTFLSALVFAGTAFAQVITQSSTPTTVSPTGSVACGSQTNGYTADNSYIRVFKLSDYGINYTYKITNVAFGVQTANSSFPVQVLVYNWTGGTFPTGTPTLLGTANVNITTASAGTIVNTGTALNVNVPAGGTFVLEVFHDGDVTPPQSFYMGTNSGAQTGPSYLASDTCGITTPTATGTGALASFSTARWVMTVTGQNSTLGTTEVINSRDLQIYPNPVKDILRFKFGNNLRSESIEINDVTGRSILSISNSKNVNEVNMSSFVKGNYILRVKASDGKVYIQKIIKE</sequence>
<reference evidence="4 5" key="1">
    <citation type="submission" date="2023-07" db="EMBL/GenBank/DDBJ databases">
        <title>Functional and genomic diversity of the sorghum phyllosphere microbiome.</title>
        <authorList>
            <person name="Shade A."/>
        </authorList>
    </citation>
    <scope>NUCLEOTIDE SEQUENCE [LARGE SCALE GENOMIC DNA]</scope>
    <source>
        <strain evidence="4 5">SORGH_AS_1064</strain>
    </source>
</reference>
<feature type="signal peptide" evidence="2">
    <location>
        <begin position="1"/>
        <end position="19"/>
    </location>
</feature>
<evidence type="ECO:0000313" key="5">
    <source>
        <dbReference type="Proteomes" id="UP001225072"/>
    </source>
</evidence>
<dbReference type="NCBIfam" id="TIGR04183">
    <property type="entry name" value="Por_Secre_tail"/>
    <property type="match status" value="1"/>
</dbReference>
<feature type="chain" id="PRO_5046195324" description="Secretion system C-terminal sorting domain-containing protein" evidence="2">
    <location>
        <begin position="20"/>
        <end position="291"/>
    </location>
</feature>
<comment type="caution">
    <text evidence="4">The sequence shown here is derived from an EMBL/GenBank/DDBJ whole genome shotgun (WGS) entry which is preliminary data.</text>
</comment>
<evidence type="ECO:0000256" key="2">
    <source>
        <dbReference type="SAM" id="SignalP"/>
    </source>
</evidence>
<dbReference type="EMBL" id="JAUTAL010000001">
    <property type="protein sequence ID" value="MDQ1096347.1"/>
    <property type="molecule type" value="Genomic_DNA"/>
</dbReference>
<dbReference type="RefSeq" id="WP_307448583.1">
    <property type="nucleotide sequence ID" value="NZ_JAUTAL010000001.1"/>
</dbReference>
<accession>A0ABU0TH21</accession>
<organism evidence="4 5">
    <name type="scientific">Chryseobacterium camelliae</name>
    <dbReference type="NCBI Taxonomy" id="1265445"/>
    <lineage>
        <taxon>Bacteria</taxon>
        <taxon>Pseudomonadati</taxon>
        <taxon>Bacteroidota</taxon>
        <taxon>Flavobacteriia</taxon>
        <taxon>Flavobacteriales</taxon>
        <taxon>Weeksellaceae</taxon>
        <taxon>Chryseobacterium group</taxon>
        <taxon>Chryseobacterium</taxon>
    </lineage>
</organism>
<name>A0ABU0TH21_9FLAO</name>
<proteinExistence type="predicted"/>
<gene>
    <name evidence="4" type="ORF">QE404_001494</name>
</gene>
<evidence type="ECO:0000313" key="4">
    <source>
        <dbReference type="EMBL" id="MDQ1096347.1"/>
    </source>
</evidence>
<protein>
    <recommendedName>
        <fullName evidence="3">Secretion system C-terminal sorting domain-containing protein</fullName>
    </recommendedName>
</protein>
<dbReference type="Pfam" id="PF18962">
    <property type="entry name" value="Por_Secre_tail"/>
    <property type="match status" value="1"/>
</dbReference>
<dbReference type="Proteomes" id="UP001225072">
    <property type="component" value="Unassembled WGS sequence"/>
</dbReference>
<dbReference type="InterPro" id="IPR026444">
    <property type="entry name" value="Secre_tail"/>
</dbReference>
<keyword evidence="5" id="KW-1185">Reference proteome</keyword>
<evidence type="ECO:0000259" key="3">
    <source>
        <dbReference type="Pfam" id="PF18962"/>
    </source>
</evidence>
<evidence type="ECO:0000256" key="1">
    <source>
        <dbReference type="ARBA" id="ARBA00022729"/>
    </source>
</evidence>
<keyword evidence="1 2" id="KW-0732">Signal</keyword>